<dbReference type="AlphaFoldDB" id="A0A3S4JA51"/>
<keyword evidence="2" id="KW-1185">Reference proteome</keyword>
<dbReference type="KEGG" id="avt:NCTC3438_01733"/>
<dbReference type="Proteomes" id="UP000268198">
    <property type="component" value="Chromosome"/>
</dbReference>
<name>A0A3S4JA51_AVIVO</name>
<proteinExistence type="predicted"/>
<gene>
    <name evidence="1" type="ORF">NCTC3438_01733</name>
</gene>
<evidence type="ECO:0000313" key="2">
    <source>
        <dbReference type="Proteomes" id="UP000268198"/>
    </source>
</evidence>
<protein>
    <submittedName>
        <fullName evidence="1">Uncharacterized protein</fullName>
    </submittedName>
</protein>
<evidence type="ECO:0000313" key="1">
    <source>
        <dbReference type="EMBL" id="VEB24852.1"/>
    </source>
</evidence>
<reference evidence="1 2" key="1">
    <citation type="submission" date="2018-12" db="EMBL/GenBank/DDBJ databases">
        <authorList>
            <consortium name="Pathogen Informatics"/>
        </authorList>
    </citation>
    <scope>NUCLEOTIDE SEQUENCE [LARGE SCALE GENOMIC DNA]</scope>
    <source>
        <strain evidence="1 2">NCTC3438</strain>
    </source>
</reference>
<dbReference type="RefSeq" id="WP_126372913.1">
    <property type="nucleotide sequence ID" value="NZ_LR134167.1"/>
</dbReference>
<sequence>MAIRYYLKRNNKFFNTQTAFKKWLISIRDKSYQSKENVADIEEINDLKDYLEDYHPDNERFHFGDDLEEIVFFADKAPGYRTPCMHYKIGEEPPQQFSTTRFTPPTPKSNFKQFISYILIDKKLQIKRDKMAKEALTGNLNEYTLEHFRPSFDEIVNQFMNKKNISDNDLPNIISENSQGNNVPFLKDGFQHLGSEFLEFYENEYSGFEYKLSKK</sequence>
<accession>A0A3S4JA51</accession>
<organism evidence="1 2">
    <name type="scientific">Avibacterium volantium</name>
    <name type="common">Pasteurella volantium</name>
    <dbReference type="NCBI Taxonomy" id="762"/>
    <lineage>
        <taxon>Bacteria</taxon>
        <taxon>Pseudomonadati</taxon>
        <taxon>Pseudomonadota</taxon>
        <taxon>Gammaproteobacteria</taxon>
        <taxon>Pasteurellales</taxon>
        <taxon>Pasteurellaceae</taxon>
        <taxon>Avibacterium</taxon>
    </lineage>
</organism>
<dbReference type="EMBL" id="LR134167">
    <property type="protein sequence ID" value="VEB24852.1"/>
    <property type="molecule type" value="Genomic_DNA"/>
</dbReference>